<dbReference type="EMBL" id="VORV01000011">
    <property type="protein sequence ID" value="TXD76493.1"/>
    <property type="molecule type" value="Genomic_DNA"/>
</dbReference>
<keyword evidence="6" id="KW-1185">Reference proteome</keyword>
<dbReference type="PANTHER" id="PTHR24321">
    <property type="entry name" value="DEHYDROGENASES, SHORT CHAIN"/>
    <property type="match status" value="1"/>
</dbReference>
<reference evidence="3 5" key="1">
    <citation type="submission" date="2018-06" db="EMBL/GenBank/DDBJ databases">
        <title>Genomic Encyclopedia of Archaeal and Bacterial Type Strains, Phase II (KMG-II): from individual species to whole genera.</title>
        <authorList>
            <person name="Goeker M."/>
        </authorList>
    </citation>
    <scope>NUCLEOTIDE SEQUENCE [LARGE SCALE GENOMIC DNA]</scope>
    <source>
        <strain evidence="3 5">DSM 22686</strain>
    </source>
</reference>
<dbReference type="PRINTS" id="PR00081">
    <property type="entry name" value="GDHRDH"/>
</dbReference>
<proteinExistence type="inferred from homology"/>
<dbReference type="GO" id="GO:0016491">
    <property type="term" value="F:oxidoreductase activity"/>
    <property type="evidence" value="ECO:0007669"/>
    <property type="project" value="UniProtKB-KW"/>
</dbReference>
<dbReference type="Gene3D" id="3.40.50.720">
    <property type="entry name" value="NAD(P)-binding Rossmann-like Domain"/>
    <property type="match status" value="1"/>
</dbReference>
<sequence length="250" mass="26015">MSLLKGKVAYISGGGSGIGKAIAKAYAREGAKVAVSDINVAHGQEVVDNITKQGGEAIFIHADSSKPEDNKRVVEELVAAYGRLDIACNNAGIGGPAALTGEYDIEGWDKVIALNLSGVFYACRYQLEQMEKNGGGNIVNIASIYGTVAAPMSPAYTASKHGVVGLTKNIAAEYGSKNIRCNTVGPGYIATPLLDDNLDDKTKAAIAAKSSMNRLGTAEEVAELVIFLNSDKSSFTNGSYIIADGGYTAV</sequence>
<dbReference type="EMBL" id="QKZU01000012">
    <property type="protein sequence ID" value="PZX53471.1"/>
    <property type="molecule type" value="Genomic_DNA"/>
</dbReference>
<reference evidence="4 6" key="2">
    <citation type="submission" date="2019-08" db="EMBL/GenBank/DDBJ databases">
        <title>Genome of Algoriphagus ratkowskyi IC026.</title>
        <authorList>
            <person name="Bowman J.P."/>
        </authorList>
    </citation>
    <scope>NUCLEOTIDE SEQUENCE [LARGE SCALE GENOMIC DNA]</scope>
    <source>
        <strain evidence="4 6">IC026</strain>
    </source>
</reference>
<comment type="similarity">
    <text evidence="1">Belongs to the short-chain dehydrogenases/reductases (SDR) family.</text>
</comment>
<accession>A0A2W7QZY7</accession>
<dbReference type="InterPro" id="IPR020904">
    <property type="entry name" value="Sc_DH/Rdtase_CS"/>
</dbReference>
<dbReference type="FunFam" id="3.40.50.720:FF:000084">
    <property type="entry name" value="Short-chain dehydrogenase reductase"/>
    <property type="match status" value="1"/>
</dbReference>
<dbReference type="InterPro" id="IPR036291">
    <property type="entry name" value="NAD(P)-bd_dom_sf"/>
</dbReference>
<dbReference type="SUPFAM" id="SSF51735">
    <property type="entry name" value="NAD(P)-binding Rossmann-fold domains"/>
    <property type="match status" value="1"/>
</dbReference>
<dbReference type="Proteomes" id="UP000321927">
    <property type="component" value="Unassembled WGS sequence"/>
</dbReference>
<protein>
    <submittedName>
        <fullName evidence="3">NAD(P)-dependent dehydrogenase (Short-subunit alcohol dehydrogenase family)</fullName>
    </submittedName>
    <submittedName>
        <fullName evidence="4">SDR family oxidoreductase</fullName>
    </submittedName>
</protein>
<dbReference type="PRINTS" id="PR00080">
    <property type="entry name" value="SDRFAMILY"/>
</dbReference>
<evidence type="ECO:0000313" key="6">
    <source>
        <dbReference type="Proteomes" id="UP000321927"/>
    </source>
</evidence>
<evidence type="ECO:0000313" key="5">
    <source>
        <dbReference type="Proteomes" id="UP000249115"/>
    </source>
</evidence>
<dbReference type="Proteomes" id="UP000249115">
    <property type="component" value="Unassembled WGS sequence"/>
</dbReference>
<gene>
    <name evidence="4" type="ORF">ESW18_15920</name>
    <name evidence="3" type="ORF">LV84_03195</name>
</gene>
<dbReference type="InterPro" id="IPR002347">
    <property type="entry name" value="SDR_fam"/>
</dbReference>
<dbReference type="Pfam" id="PF13561">
    <property type="entry name" value="adh_short_C2"/>
    <property type="match status" value="1"/>
</dbReference>
<comment type="caution">
    <text evidence="3">The sequence shown here is derived from an EMBL/GenBank/DDBJ whole genome shotgun (WGS) entry which is preliminary data.</text>
</comment>
<evidence type="ECO:0000256" key="2">
    <source>
        <dbReference type="ARBA" id="ARBA00023002"/>
    </source>
</evidence>
<keyword evidence="2" id="KW-0560">Oxidoreductase</keyword>
<name>A0A2W7QZY7_9BACT</name>
<dbReference type="NCBIfam" id="NF005559">
    <property type="entry name" value="PRK07231.1"/>
    <property type="match status" value="1"/>
</dbReference>
<dbReference type="PANTHER" id="PTHR24321:SF8">
    <property type="entry name" value="ESTRADIOL 17-BETA-DEHYDROGENASE 8-RELATED"/>
    <property type="match status" value="1"/>
</dbReference>
<evidence type="ECO:0000256" key="1">
    <source>
        <dbReference type="ARBA" id="ARBA00006484"/>
    </source>
</evidence>
<dbReference type="PROSITE" id="PS00061">
    <property type="entry name" value="ADH_SHORT"/>
    <property type="match status" value="1"/>
</dbReference>
<dbReference type="CDD" id="cd05233">
    <property type="entry name" value="SDR_c"/>
    <property type="match status" value="1"/>
</dbReference>
<evidence type="ECO:0000313" key="4">
    <source>
        <dbReference type="EMBL" id="TXD76493.1"/>
    </source>
</evidence>
<evidence type="ECO:0000313" key="3">
    <source>
        <dbReference type="EMBL" id="PZX53471.1"/>
    </source>
</evidence>
<dbReference type="OrthoDB" id="9788235at2"/>
<dbReference type="RefSeq" id="WP_086502478.1">
    <property type="nucleotide sequence ID" value="NZ_MSSV01000016.1"/>
</dbReference>
<dbReference type="AlphaFoldDB" id="A0A2W7QZY7"/>
<organism evidence="3 5">
    <name type="scientific">Algoriphagus ratkowskyi</name>
    <dbReference type="NCBI Taxonomy" id="57028"/>
    <lineage>
        <taxon>Bacteria</taxon>
        <taxon>Pseudomonadati</taxon>
        <taxon>Bacteroidota</taxon>
        <taxon>Cytophagia</taxon>
        <taxon>Cytophagales</taxon>
        <taxon>Cyclobacteriaceae</taxon>
        <taxon>Algoriphagus</taxon>
    </lineage>
</organism>